<dbReference type="AlphaFoldDB" id="A0AAW1U9I5"/>
<protein>
    <submittedName>
        <fullName evidence="2">Uncharacterized protein</fullName>
    </submittedName>
</protein>
<evidence type="ECO:0000313" key="3">
    <source>
        <dbReference type="Proteomes" id="UP001431783"/>
    </source>
</evidence>
<evidence type="ECO:0000256" key="1">
    <source>
        <dbReference type="SAM" id="MobiDB-lite"/>
    </source>
</evidence>
<name>A0AAW1U9I5_9CUCU</name>
<sequence length="66" mass="8086">MLDEQKNQEQEKLEKTERQEHDKLKDQMSKEPKILTDNQLMLINLLKNVEQWSQENMKKLMKEMIN</sequence>
<dbReference type="EMBL" id="JARQZJ010000064">
    <property type="protein sequence ID" value="KAK9880301.1"/>
    <property type="molecule type" value="Genomic_DNA"/>
</dbReference>
<comment type="caution">
    <text evidence="2">The sequence shown here is derived from an EMBL/GenBank/DDBJ whole genome shotgun (WGS) entry which is preliminary data.</text>
</comment>
<gene>
    <name evidence="2" type="ORF">WA026_010179</name>
</gene>
<keyword evidence="3" id="KW-1185">Reference proteome</keyword>
<reference evidence="2 3" key="1">
    <citation type="submission" date="2023-03" db="EMBL/GenBank/DDBJ databases">
        <title>Genome insight into feeding habits of ladybird beetles.</title>
        <authorList>
            <person name="Li H.-S."/>
            <person name="Huang Y.-H."/>
            <person name="Pang H."/>
        </authorList>
    </citation>
    <scope>NUCLEOTIDE SEQUENCE [LARGE SCALE GENOMIC DNA]</scope>
    <source>
        <strain evidence="2">SYSU_2023b</strain>
        <tissue evidence="2">Whole body</tissue>
    </source>
</reference>
<feature type="non-terminal residue" evidence="2">
    <location>
        <position position="66"/>
    </location>
</feature>
<organism evidence="2 3">
    <name type="scientific">Henosepilachna vigintioctopunctata</name>
    <dbReference type="NCBI Taxonomy" id="420089"/>
    <lineage>
        <taxon>Eukaryota</taxon>
        <taxon>Metazoa</taxon>
        <taxon>Ecdysozoa</taxon>
        <taxon>Arthropoda</taxon>
        <taxon>Hexapoda</taxon>
        <taxon>Insecta</taxon>
        <taxon>Pterygota</taxon>
        <taxon>Neoptera</taxon>
        <taxon>Endopterygota</taxon>
        <taxon>Coleoptera</taxon>
        <taxon>Polyphaga</taxon>
        <taxon>Cucujiformia</taxon>
        <taxon>Coccinelloidea</taxon>
        <taxon>Coccinellidae</taxon>
        <taxon>Epilachninae</taxon>
        <taxon>Epilachnini</taxon>
        <taxon>Henosepilachna</taxon>
    </lineage>
</organism>
<accession>A0AAW1U9I5</accession>
<proteinExistence type="predicted"/>
<feature type="region of interest" description="Disordered" evidence="1">
    <location>
        <begin position="1"/>
        <end position="32"/>
    </location>
</feature>
<dbReference type="Proteomes" id="UP001431783">
    <property type="component" value="Unassembled WGS sequence"/>
</dbReference>
<evidence type="ECO:0000313" key="2">
    <source>
        <dbReference type="EMBL" id="KAK9880301.1"/>
    </source>
</evidence>